<evidence type="ECO:0000313" key="1">
    <source>
        <dbReference type="EMBL" id="KKN62653.1"/>
    </source>
</evidence>
<comment type="caution">
    <text evidence="1">The sequence shown here is derived from an EMBL/GenBank/DDBJ whole genome shotgun (WGS) entry which is preliminary data.</text>
</comment>
<gene>
    <name evidence="1" type="ORF">LCGC14_0509140</name>
</gene>
<sequence>MEKQEHKERHQLLHKELDELVADFISETGKLPSQTGMLEFMKWSFEQTK</sequence>
<accession>A0A0F9V9X8</accession>
<name>A0A0F9V9X8_9ZZZZ</name>
<dbReference type="EMBL" id="LAZR01000616">
    <property type="protein sequence ID" value="KKN62653.1"/>
    <property type="molecule type" value="Genomic_DNA"/>
</dbReference>
<reference evidence="1" key="1">
    <citation type="journal article" date="2015" name="Nature">
        <title>Complex archaea that bridge the gap between prokaryotes and eukaryotes.</title>
        <authorList>
            <person name="Spang A."/>
            <person name="Saw J.H."/>
            <person name="Jorgensen S.L."/>
            <person name="Zaremba-Niedzwiedzka K."/>
            <person name="Martijn J."/>
            <person name="Lind A.E."/>
            <person name="van Eijk R."/>
            <person name="Schleper C."/>
            <person name="Guy L."/>
            <person name="Ettema T.J."/>
        </authorList>
    </citation>
    <scope>NUCLEOTIDE SEQUENCE</scope>
</reference>
<dbReference type="AlphaFoldDB" id="A0A0F9V9X8"/>
<protein>
    <submittedName>
        <fullName evidence="1">Uncharacterized protein</fullName>
    </submittedName>
</protein>
<organism evidence="1">
    <name type="scientific">marine sediment metagenome</name>
    <dbReference type="NCBI Taxonomy" id="412755"/>
    <lineage>
        <taxon>unclassified sequences</taxon>
        <taxon>metagenomes</taxon>
        <taxon>ecological metagenomes</taxon>
    </lineage>
</organism>
<proteinExistence type="predicted"/>